<proteinExistence type="predicted"/>
<evidence type="ECO:0000313" key="3">
    <source>
        <dbReference type="Proteomes" id="UP000318053"/>
    </source>
</evidence>
<gene>
    <name evidence="2" type="ORF">CA85_12380</name>
</gene>
<dbReference type="SUPFAM" id="SSF52833">
    <property type="entry name" value="Thioredoxin-like"/>
    <property type="match status" value="1"/>
</dbReference>
<reference evidence="2 3" key="1">
    <citation type="submission" date="2019-02" db="EMBL/GenBank/DDBJ databases">
        <title>Deep-cultivation of Planctomycetes and their phenomic and genomic characterization uncovers novel biology.</title>
        <authorList>
            <person name="Wiegand S."/>
            <person name="Jogler M."/>
            <person name="Boedeker C."/>
            <person name="Pinto D."/>
            <person name="Vollmers J."/>
            <person name="Rivas-Marin E."/>
            <person name="Kohn T."/>
            <person name="Peeters S.H."/>
            <person name="Heuer A."/>
            <person name="Rast P."/>
            <person name="Oberbeckmann S."/>
            <person name="Bunk B."/>
            <person name="Jeske O."/>
            <person name="Meyerdierks A."/>
            <person name="Storesund J.E."/>
            <person name="Kallscheuer N."/>
            <person name="Luecker S."/>
            <person name="Lage O.M."/>
            <person name="Pohl T."/>
            <person name="Merkel B.J."/>
            <person name="Hornburger P."/>
            <person name="Mueller R.-W."/>
            <person name="Bruemmer F."/>
            <person name="Labrenz M."/>
            <person name="Spormann A.M."/>
            <person name="Op Den Camp H."/>
            <person name="Overmann J."/>
            <person name="Amann R."/>
            <person name="Jetten M.S.M."/>
            <person name="Mascher T."/>
            <person name="Medema M.H."/>
            <person name="Devos D.P."/>
            <person name="Kaster A.-K."/>
            <person name="Ovreas L."/>
            <person name="Rohde M."/>
            <person name="Galperin M.Y."/>
            <person name="Jogler C."/>
        </authorList>
    </citation>
    <scope>NUCLEOTIDE SEQUENCE [LARGE SCALE GENOMIC DNA]</scope>
    <source>
        <strain evidence="2 3">CA85</strain>
    </source>
</reference>
<dbReference type="EMBL" id="SJPK01000002">
    <property type="protein sequence ID" value="TWT74350.1"/>
    <property type="molecule type" value="Genomic_DNA"/>
</dbReference>
<dbReference type="AlphaFoldDB" id="A0A5C5YG66"/>
<dbReference type="Gene3D" id="3.40.30.10">
    <property type="entry name" value="Glutaredoxin"/>
    <property type="match status" value="1"/>
</dbReference>
<dbReference type="InterPro" id="IPR036249">
    <property type="entry name" value="Thioredoxin-like_sf"/>
</dbReference>
<sequence precursor="true">MKRRNLQVQVTVALTMAAIGFAAPTSVQAQQFTSAKAGSASPAVTAMETASSQGKYLFVYFWKQNDQPTQSMQGIFQEATGRMADEADAISVQITDPSNAAIVKQFGVSRAPMPLALAIAPNGAVTAGLPVSFSEQQLREAIVSHGTAACLKAMQDRKTVLLCVKHRTGPNAFQGAQELTLDKRFAASTQIVEVDPADSAERKFLQSLEIDSTSENGVMVVLTPPGQRVATFAEHATKAQIVERLTELSSACCPGGQCGPDGTCAPGQECCPGGNCPPAKK</sequence>
<evidence type="ECO:0000256" key="1">
    <source>
        <dbReference type="SAM" id="SignalP"/>
    </source>
</evidence>
<protein>
    <recommendedName>
        <fullName evidence="4">Thioredoxin domain-containing protein</fullName>
    </recommendedName>
</protein>
<keyword evidence="3" id="KW-1185">Reference proteome</keyword>
<evidence type="ECO:0008006" key="4">
    <source>
        <dbReference type="Google" id="ProtNLM"/>
    </source>
</evidence>
<name>A0A5C5YG66_9BACT</name>
<organism evidence="2 3">
    <name type="scientific">Allorhodopirellula solitaria</name>
    <dbReference type="NCBI Taxonomy" id="2527987"/>
    <lineage>
        <taxon>Bacteria</taxon>
        <taxon>Pseudomonadati</taxon>
        <taxon>Planctomycetota</taxon>
        <taxon>Planctomycetia</taxon>
        <taxon>Pirellulales</taxon>
        <taxon>Pirellulaceae</taxon>
        <taxon>Allorhodopirellula</taxon>
    </lineage>
</organism>
<dbReference type="Proteomes" id="UP000318053">
    <property type="component" value="Unassembled WGS sequence"/>
</dbReference>
<feature type="signal peptide" evidence="1">
    <location>
        <begin position="1"/>
        <end position="29"/>
    </location>
</feature>
<feature type="chain" id="PRO_5022930415" description="Thioredoxin domain-containing protein" evidence="1">
    <location>
        <begin position="30"/>
        <end position="281"/>
    </location>
</feature>
<accession>A0A5C5YG66</accession>
<evidence type="ECO:0000313" key="2">
    <source>
        <dbReference type="EMBL" id="TWT74350.1"/>
    </source>
</evidence>
<comment type="caution">
    <text evidence="2">The sequence shown here is derived from an EMBL/GenBank/DDBJ whole genome shotgun (WGS) entry which is preliminary data.</text>
</comment>
<dbReference type="OrthoDB" id="214400at2"/>
<keyword evidence="1" id="KW-0732">Signal</keyword>
<dbReference type="RefSeq" id="WP_146390337.1">
    <property type="nucleotide sequence ID" value="NZ_SJPK01000002.1"/>
</dbReference>